<dbReference type="OrthoDB" id="292887at2157"/>
<accession>A0A6A8G733</accession>
<proteinExistence type="predicted"/>
<keyword evidence="4" id="KW-1185">Reference proteome</keyword>
<keyword evidence="1" id="KW-1133">Transmembrane helix</keyword>
<keyword evidence="1" id="KW-0472">Membrane</keyword>
<feature type="domain" description="DUF7979" evidence="2">
    <location>
        <begin position="38"/>
        <end position="93"/>
    </location>
</feature>
<evidence type="ECO:0000256" key="1">
    <source>
        <dbReference type="SAM" id="Phobius"/>
    </source>
</evidence>
<organism evidence="3 4">
    <name type="scientific">Haloferax marinum</name>
    <dbReference type="NCBI Taxonomy" id="2666143"/>
    <lineage>
        <taxon>Archaea</taxon>
        <taxon>Methanobacteriati</taxon>
        <taxon>Methanobacteriota</taxon>
        <taxon>Stenosarchaea group</taxon>
        <taxon>Halobacteria</taxon>
        <taxon>Halobacteriales</taxon>
        <taxon>Haloferacaceae</taxon>
        <taxon>Haloferax</taxon>
    </lineage>
</organism>
<evidence type="ECO:0000259" key="2">
    <source>
        <dbReference type="Pfam" id="PF25934"/>
    </source>
</evidence>
<reference evidence="3 4" key="1">
    <citation type="submission" date="2019-11" db="EMBL/GenBank/DDBJ databases">
        <title>Whole genome sequence of Haloferax sp. MBLA0078.</title>
        <authorList>
            <person name="Seo M.-J."/>
            <person name="Cho E.-S."/>
        </authorList>
    </citation>
    <scope>NUCLEOTIDE SEQUENCE [LARGE SCALE GENOMIC DNA]</scope>
    <source>
        <strain evidence="3 4">MBLA0078</strain>
    </source>
</reference>
<keyword evidence="1" id="KW-0812">Transmembrane</keyword>
<dbReference type="InterPro" id="IPR058285">
    <property type="entry name" value="DUF7979"/>
</dbReference>
<dbReference type="Pfam" id="PF25934">
    <property type="entry name" value="DUF7979"/>
    <property type="match status" value="1"/>
</dbReference>
<dbReference type="AlphaFoldDB" id="A0A6A8G733"/>
<sequence>MATRLQLVALLVSLALVGGGILSFGFVADRDYTYRFDGEVTETPESVPPLYSELSESERGYVDRALAGEVLRFEESPGRLPQLVERDGSYYAFDYAAHNDYTDPATLVPLGSILVGLVALVATIRWEVTSRYVTY</sequence>
<gene>
    <name evidence="3" type="ORF">GJR99_08370</name>
</gene>
<evidence type="ECO:0000313" key="3">
    <source>
        <dbReference type="EMBL" id="MRW96585.1"/>
    </source>
</evidence>
<evidence type="ECO:0000313" key="4">
    <source>
        <dbReference type="Proteomes" id="UP000443423"/>
    </source>
</evidence>
<comment type="caution">
    <text evidence="3">The sequence shown here is derived from an EMBL/GenBank/DDBJ whole genome shotgun (WGS) entry which is preliminary data.</text>
</comment>
<protein>
    <recommendedName>
        <fullName evidence="2">DUF7979 domain-containing protein</fullName>
    </recommendedName>
</protein>
<feature type="transmembrane region" description="Helical" evidence="1">
    <location>
        <begin position="107"/>
        <end position="126"/>
    </location>
</feature>
<dbReference type="EMBL" id="WKJQ01000001">
    <property type="protein sequence ID" value="MRW96585.1"/>
    <property type="molecule type" value="Genomic_DNA"/>
</dbReference>
<name>A0A6A8G733_9EURY</name>
<dbReference type="Proteomes" id="UP000443423">
    <property type="component" value="Unassembled WGS sequence"/>
</dbReference>
<dbReference type="RefSeq" id="WP_151111114.1">
    <property type="nucleotide sequence ID" value="NZ_WKJQ01000001.1"/>
</dbReference>